<dbReference type="AlphaFoldDB" id="A0A433Q316"/>
<comment type="caution">
    <text evidence="1">The sequence shown here is derived from an EMBL/GenBank/DDBJ whole genome shotgun (WGS) entry which is preliminary data.</text>
</comment>
<reference evidence="1 2" key="1">
    <citation type="journal article" date="2018" name="New Phytol.">
        <title>Phylogenomics of Endogonaceae and evolution of mycorrhizas within Mucoromycota.</title>
        <authorList>
            <person name="Chang Y."/>
            <person name="Desiro A."/>
            <person name="Na H."/>
            <person name="Sandor L."/>
            <person name="Lipzen A."/>
            <person name="Clum A."/>
            <person name="Barry K."/>
            <person name="Grigoriev I.V."/>
            <person name="Martin F.M."/>
            <person name="Stajich J.E."/>
            <person name="Smith M.E."/>
            <person name="Bonito G."/>
            <person name="Spatafora J.W."/>
        </authorList>
    </citation>
    <scope>NUCLEOTIDE SEQUENCE [LARGE SCALE GENOMIC DNA]</scope>
    <source>
        <strain evidence="1 2">AD002</strain>
    </source>
</reference>
<keyword evidence="2" id="KW-1185">Reference proteome</keyword>
<protein>
    <submittedName>
        <fullName evidence="1">Uncharacterized protein</fullName>
    </submittedName>
</protein>
<evidence type="ECO:0000313" key="2">
    <source>
        <dbReference type="Proteomes" id="UP000274822"/>
    </source>
</evidence>
<dbReference type="EMBL" id="RBNJ01017019">
    <property type="protein sequence ID" value="RUS24167.1"/>
    <property type="molecule type" value="Genomic_DNA"/>
</dbReference>
<evidence type="ECO:0000313" key="1">
    <source>
        <dbReference type="EMBL" id="RUS24167.1"/>
    </source>
</evidence>
<gene>
    <name evidence="1" type="ORF">BC938DRAFT_474006</name>
</gene>
<accession>A0A433Q316</accession>
<name>A0A433Q316_9FUNG</name>
<organism evidence="1 2">
    <name type="scientific">Jimgerdemannia flammicorona</name>
    <dbReference type="NCBI Taxonomy" id="994334"/>
    <lineage>
        <taxon>Eukaryota</taxon>
        <taxon>Fungi</taxon>
        <taxon>Fungi incertae sedis</taxon>
        <taxon>Mucoromycota</taxon>
        <taxon>Mucoromycotina</taxon>
        <taxon>Endogonomycetes</taxon>
        <taxon>Endogonales</taxon>
        <taxon>Endogonaceae</taxon>
        <taxon>Jimgerdemannia</taxon>
    </lineage>
</organism>
<sequence length="28" mass="3417">MSPLVYEQLFREQLLKNRHWGHCSFIPS</sequence>
<proteinExistence type="predicted"/>
<dbReference type="Proteomes" id="UP000274822">
    <property type="component" value="Unassembled WGS sequence"/>
</dbReference>